<dbReference type="EMBL" id="KZ678128">
    <property type="protein sequence ID" value="PSN74129.1"/>
    <property type="molecule type" value="Genomic_DNA"/>
</dbReference>
<reference evidence="2 3" key="1">
    <citation type="journal article" date="2018" name="Front. Microbiol.">
        <title>Genome-Wide Analysis of Corynespora cassiicola Leaf Fall Disease Putative Effectors.</title>
        <authorList>
            <person name="Lopez D."/>
            <person name="Ribeiro S."/>
            <person name="Label P."/>
            <person name="Fumanal B."/>
            <person name="Venisse J.S."/>
            <person name="Kohler A."/>
            <person name="de Oliveira R.R."/>
            <person name="Labutti K."/>
            <person name="Lipzen A."/>
            <person name="Lail K."/>
            <person name="Bauer D."/>
            <person name="Ohm R.A."/>
            <person name="Barry K.W."/>
            <person name="Spatafora J."/>
            <person name="Grigoriev I.V."/>
            <person name="Martin F.M."/>
            <person name="Pujade-Renaud V."/>
        </authorList>
    </citation>
    <scope>NUCLEOTIDE SEQUENCE [LARGE SCALE GENOMIC DNA]</scope>
    <source>
        <strain evidence="2 3">Philippines</strain>
    </source>
</reference>
<keyword evidence="3" id="KW-1185">Reference proteome</keyword>
<organism evidence="2 3">
    <name type="scientific">Corynespora cassiicola Philippines</name>
    <dbReference type="NCBI Taxonomy" id="1448308"/>
    <lineage>
        <taxon>Eukaryota</taxon>
        <taxon>Fungi</taxon>
        <taxon>Dikarya</taxon>
        <taxon>Ascomycota</taxon>
        <taxon>Pezizomycotina</taxon>
        <taxon>Dothideomycetes</taxon>
        <taxon>Pleosporomycetidae</taxon>
        <taxon>Pleosporales</taxon>
        <taxon>Corynesporascaceae</taxon>
        <taxon>Corynespora</taxon>
    </lineage>
</organism>
<evidence type="ECO:0000313" key="2">
    <source>
        <dbReference type="EMBL" id="PSN74129.1"/>
    </source>
</evidence>
<protein>
    <submittedName>
        <fullName evidence="2">Uncharacterized protein</fullName>
    </submittedName>
</protein>
<dbReference type="AlphaFoldDB" id="A0A2T2P8Z7"/>
<sequence length="232" mass="26474">MGELVGYEQRGRKSVEKKKEEVRFRRLGGGSARYAHGDGQESPKLGGFTPAMGPRLNKKARRDWSFVRAPTCLQGFPGHRFLQAPFGRWLAVSRLASSHQFTVRNALCRVPLFLPPTYQRSMPRPQIPCCWWLRRGPLMDGISTNGMVCLNARPSRPKLIRKKAKCNTRARRQLYPARRTAQGWLAWLELPAGVWDHVCSVCMANVIVPAPNTTSERGRWFDCWHLSSRRSC</sequence>
<evidence type="ECO:0000256" key="1">
    <source>
        <dbReference type="SAM" id="MobiDB-lite"/>
    </source>
</evidence>
<evidence type="ECO:0000313" key="3">
    <source>
        <dbReference type="Proteomes" id="UP000240883"/>
    </source>
</evidence>
<accession>A0A2T2P8Z7</accession>
<name>A0A2T2P8Z7_CORCC</name>
<gene>
    <name evidence="2" type="ORF">BS50DRAFT_8557</name>
</gene>
<proteinExistence type="predicted"/>
<feature type="region of interest" description="Disordered" evidence="1">
    <location>
        <begin position="31"/>
        <end position="52"/>
    </location>
</feature>
<dbReference type="Proteomes" id="UP000240883">
    <property type="component" value="Unassembled WGS sequence"/>
</dbReference>